<reference evidence="1 2" key="1">
    <citation type="submission" date="2016-11" db="EMBL/GenBank/DDBJ databases">
        <authorList>
            <person name="Jaros S."/>
            <person name="Januszkiewicz K."/>
            <person name="Wedrychowicz H."/>
        </authorList>
    </citation>
    <scope>NUCLEOTIDE SEQUENCE [LARGE SCALE GENOMIC DNA]</scope>
    <source>
        <strain evidence="1 2">DSM 16010</strain>
    </source>
</reference>
<keyword evidence="2" id="KW-1185">Reference proteome</keyword>
<name>A0A1M7AC17_9BACL</name>
<dbReference type="Proteomes" id="UP000184206">
    <property type="component" value="Unassembled WGS sequence"/>
</dbReference>
<protein>
    <submittedName>
        <fullName evidence="1">Uncharacterized protein</fullName>
    </submittedName>
</protein>
<proteinExistence type="predicted"/>
<dbReference type="OrthoDB" id="9842383at2"/>
<gene>
    <name evidence="1" type="ORF">SAMN02745189_00106</name>
</gene>
<organism evidence="1 2">
    <name type="scientific">Lacicoccus alkaliphilus DSM 16010</name>
    <dbReference type="NCBI Taxonomy" id="1123231"/>
    <lineage>
        <taxon>Bacteria</taxon>
        <taxon>Bacillati</taxon>
        <taxon>Bacillota</taxon>
        <taxon>Bacilli</taxon>
        <taxon>Bacillales</taxon>
        <taxon>Salinicoccaceae</taxon>
        <taxon>Lacicoccus</taxon>
    </lineage>
</organism>
<dbReference type="AlphaFoldDB" id="A0A1M7AC17"/>
<dbReference type="RefSeq" id="WP_072707279.1">
    <property type="nucleotide sequence ID" value="NZ_FRCF01000002.1"/>
</dbReference>
<sequence length="122" mass="13778">MNKSTHRSNLERMIELAEIMKGNSESDGRVEMVNEADLHQYDLMRCNGLAAFECSAAGGEWHFLSKTLLTERGQAFIGVFGDKDNYDGIRKLAKAHDERINDLSLDEVIELGDEYLKNAQNI</sequence>
<accession>A0A1M7AC17</accession>
<evidence type="ECO:0000313" key="1">
    <source>
        <dbReference type="EMBL" id="SHL40294.1"/>
    </source>
</evidence>
<evidence type="ECO:0000313" key="2">
    <source>
        <dbReference type="Proteomes" id="UP000184206"/>
    </source>
</evidence>
<dbReference type="EMBL" id="FRCF01000002">
    <property type="protein sequence ID" value="SHL40294.1"/>
    <property type="molecule type" value="Genomic_DNA"/>
</dbReference>